<evidence type="ECO:0000313" key="1">
    <source>
        <dbReference type="EMBL" id="RUO21829.1"/>
    </source>
</evidence>
<dbReference type="AlphaFoldDB" id="A0A432VYT2"/>
<dbReference type="RefSeq" id="WP_126791017.1">
    <property type="nucleotide sequence ID" value="NZ_PIPI01000001.1"/>
</dbReference>
<evidence type="ECO:0000313" key="2">
    <source>
        <dbReference type="Proteomes" id="UP000288212"/>
    </source>
</evidence>
<name>A0A432VYT2_9GAMM</name>
<gene>
    <name evidence="1" type="ORF">CWE06_02985</name>
</gene>
<comment type="caution">
    <text evidence="1">The sequence shown here is derived from an EMBL/GenBank/DDBJ whole genome shotgun (WGS) entry which is preliminary data.</text>
</comment>
<keyword evidence="2" id="KW-1185">Reference proteome</keyword>
<dbReference type="Proteomes" id="UP000288212">
    <property type="component" value="Unassembled WGS sequence"/>
</dbReference>
<organism evidence="1 2">
    <name type="scientific">Aliidiomarina haloalkalitolerans</name>
    <dbReference type="NCBI Taxonomy" id="859059"/>
    <lineage>
        <taxon>Bacteria</taxon>
        <taxon>Pseudomonadati</taxon>
        <taxon>Pseudomonadota</taxon>
        <taxon>Gammaproteobacteria</taxon>
        <taxon>Alteromonadales</taxon>
        <taxon>Idiomarinaceae</taxon>
        <taxon>Aliidiomarina</taxon>
    </lineage>
</organism>
<protein>
    <submittedName>
        <fullName evidence="1">Uncharacterized protein</fullName>
    </submittedName>
</protein>
<proteinExistence type="predicted"/>
<reference evidence="1 2" key="1">
    <citation type="journal article" date="2011" name="Front. Microbiol.">
        <title>Genomic signatures of strain selection and enhancement in Bacillus atrophaeus var. globigii, a historical biowarfare simulant.</title>
        <authorList>
            <person name="Gibbons H.S."/>
            <person name="Broomall S.M."/>
            <person name="McNew L.A."/>
            <person name="Daligault H."/>
            <person name="Chapman C."/>
            <person name="Bruce D."/>
            <person name="Karavis M."/>
            <person name="Krepps M."/>
            <person name="McGregor P.A."/>
            <person name="Hong C."/>
            <person name="Park K.H."/>
            <person name="Akmal A."/>
            <person name="Feldman A."/>
            <person name="Lin J.S."/>
            <person name="Chang W.E."/>
            <person name="Higgs B.W."/>
            <person name="Demirev P."/>
            <person name="Lindquist J."/>
            <person name="Liem A."/>
            <person name="Fochler E."/>
            <person name="Read T.D."/>
            <person name="Tapia R."/>
            <person name="Johnson S."/>
            <person name="Bishop-Lilly K.A."/>
            <person name="Detter C."/>
            <person name="Han C."/>
            <person name="Sozhamannan S."/>
            <person name="Rosenzweig C.N."/>
            <person name="Skowronski E.W."/>
        </authorList>
    </citation>
    <scope>NUCLEOTIDE SEQUENCE [LARGE SCALE GENOMIC DNA]</scope>
    <source>
        <strain evidence="1 2">AK5</strain>
    </source>
</reference>
<accession>A0A432VYT2</accession>
<dbReference type="EMBL" id="PIPI01000001">
    <property type="protein sequence ID" value="RUO21829.1"/>
    <property type="molecule type" value="Genomic_DNA"/>
</dbReference>
<sequence length="68" mass="7761">MEMPSVVHPKRFAIKAMYFEVVSYSPLSDDQAAKIAKMFFRGRKFKKSDKGKLFQVITQFDAQSAGLL</sequence>